<evidence type="ECO:0000256" key="5">
    <source>
        <dbReference type="RuleBase" id="RU003345"/>
    </source>
</evidence>
<comment type="similarity">
    <text evidence="2 5">Belongs to the aldehyde dehydrogenase family.</text>
</comment>
<name>A0A7X9SW85_9CORY</name>
<proteinExistence type="inferred from homology"/>
<dbReference type="PANTHER" id="PTHR43353">
    <property type="entry name" value="SUCCINATE-SEMIALDEHYDE DEHYDROGENASE, MITOCHONDRIAL"/>
    <property type="match status" value="1"/>
</dbReference>
<feature type="domain" description="Aldehyde dehydrogenase" evidence="6">
    <location>
        <begin position="34"/>
        <end position="467"/>
    </location>
</feature>
<evidence type="ECO:0000256" key="4">
    <source>
        <dbReference type="PROSITE-ProRule" id="PRU10007"/>
    </source>
</evidence>
<dbReference type="Gene3D" id="3.40.605.10">
    <property type="entry name" value="Aldehyde Dehydrogenase, Chain A, domain 1"/>
    <property type="match status" value="1"/>
</dbReference>
<comment type="pathway">
    <text evidence="1">Carbohydrate degradation.</text>
</comment>
<dbReference type="FunFam" id="3.40.605.10:FF:000022">
    <property type="entry name" value="Aldehyde dehydrogenase A"/>
    <property type="match status" value="1"/>
</dbReference>
<evidence type="ECO:0000313" key="8">
    <source>
        <dbReference type="Proteomes" id="UP000589552"/>
    </source>
</evidence>
<evidence type="ECO:0000256" key="2">
    <source>
        <dbReference type="ARBA" id="ARBA00009986"/>
    </source>
</evidence>
<dbReference type="Gene3D" id="3.40.309.10">
    <property type="entry name" value="Aldehyde Dehydrogenase, Chain A, domain 2"/>
    <property type="match status" value="1"/>
</dbReference>
<dbReference type="GO" id="GO:0042802">
    <property type="term" value="F:identical protein binding"/>
    <property type="evidence" value="ECO:0007669"/>
    <property type="project" value="UniProtKB-ARBA"/>
</dbReference>
<dbReference type="InterPro" id="IPR016161">
    <property type="entry name" value="Ald_DH/histidinol_DH"/>
</dbReference>
<protein>
    <submittedName>
        <fullName evidence="7">Aldehyde dehydrogenase</fullName>
    </submittedName>
</protein>
<dbReference type="GO" id="GO:0004030">
    <property type="term" value="F:aldehyde dehydrogenase [NAD(P)+] activity"/>
    <property type="evidence" value="ECO:0007669"/>
    <property type="project" value="UniProtKB-ARBA"/>
</dbReference>
<accession>A0A7X9SW85</accession>
<dbReference type="InterPro" id="IPR050740">
    <property type="entry name" value="Aldehyde_DH_Superfamily"/>
</dbReference>
<dbReference type="Proteomes" id="UP000589552">
    <property type="component" value="Unassembled WGS sequence"/>
</dbReference>
<evidence type="ECO:0000259" key="6">
    <source>
        <dbReference type="Pfam" id="PF00171"/>
    </source>
</evidence>
<dbReference type="GO" id="GO:0016052">
    <property type="term" value="P:carbohydrate catabolic process"/>
    <property type="evidence" value="ECO:0007669"/>
    <property type="project" value="UniProtKB-ARBA"/>
</dbReference>
<dbReference type="GO" id="GO:0004777">
    <property type="term" value="F:succinate-semialdehyde dehydrogenase (NAD+) activity"/>
    <property type="evidence" value="ECO:0007669"/>
    <property type="project" value="TreeGrafter"/>
</dbReference>
<dbReference type="InterPro" id="IPR016160">
    <property type="entry name" value="Ald_DH_CS_CYS"/>
</dbReference>
<evidence type="ECO:0000256" key="3">
    <source>
        <dbReference type="ARBA" id="ARBA00023002"/>
    </source>
</evidence>
<dbReference type="InterPro" id="IPR015590">
    <property type="entry name" value="Aldehyde_DH_dom"/>
</dbReference>
<dbReference type="InterPro" id="IPR029510">
    <property type="entry name" value="Ald_DH_CS_GLU"/>
</dbReference>
<reference evidence="7 8" key="1">
    <citation type="submission" date="2020-04" db="EMBL/GenBank/DDBJ databases">
        <authorList>
            <person name="Hitch T.C.A."/>
            <person name="Wylensek D."/>
            <person name="Clavel T."/>
        </authorList>
    </citation>
    <scope>NUCLEOTIDE SEQUENCE [LARGE SCALE GENOMIC DNA]</scope>
    <source>
        <strain evidence="7 8">BL-383-APC-2I</strain>
    </source>
</reference>
<dbReference type="AlphaFoldDB" id="A0A7X9SW85"/>
<dbReference type="InterPro" id="IPR016163">
    <property type="entry name" value="Ald_DH_C"/>
</dbReference>
<comment type="caution">
    <text evidence="7">The sequence shown here is derived from an EMBL/GenBank/DDBJ whole genome shotgun (WGS) entry which is preliminary data.</text>
</comment>
<organism evidence="7 8">
    <name type="scientific">Corynebacterium xerosis</name>
    <dbReference type="NCBI Taxonomy" id="1725"/>
    <lineage>
        <taxon>Bacteria</taxon>
        <taxon>Bacillati</taxon>
        <taxon>Actinomycetota</taxon>
        <taxon>Actinomycetes</taxon>
        <taxon>Mycobacteriales</taxon>
        <taxon>Corynebacteriaceae</taxon>
        <taxon>Corynebacterium</taxon>
    </lineage>
</organism>
<keyword evidence="3 5" id="KW-0560">Oxidoreductase</keyword>
<evidence type="ECO:0000256" key="1">
    <source>
        <dbReference type="ARBA" id="ARBA00004921"/>
    </source>
</evidence>
<feature type="active site" evidence="4">
    <location>
        <position position="243"/>
    </location>
</feature>
<dbReference type="GO" id="GO:0005829">
    <property type="term" value="C:cytosol"/>
    <property type="evidence" value="ECO:0007669"/>
    <property type="project" value="TreeGrafter"/>
</dbReference>
<dbReference type="CDD" id="cd07088">
    <property type="entry name" value="ALDH_LactADH-AldA"/>
    <property type="match status" value="1"/>
</dbReference>
<gene>
    <name evidence="7" type="primary">aldA</name>
    <name evidence="7" type="ORF">HF852_06360</name>
</gene>
<sequence length="474" mass="50813">MWIQSLTSAGKSCFGGRLALATSAPAEHARRAPREEETAAAIAAAKAAQPAWAALPNIERAGYLRKIAALLRDRADEFADMLVVEQGKTRGLATVEANFTADYLDYMAEWARRIEGEVIPSDRAGEMILLTRRPIGVVGGILPWNFPFFLIARKMAPALLTGNTIVINPSSETPVNALEFAKLVDEAGVPAGVFNLVSGRGRVVGETLSTHPDVGMISMTGSVSVGKRIMEKAAPTLTRVNLELGGKAPAIVLASADLDLAAKAIWDSRVINTGQVCNCAEVVLVEDAVHDELVAKLKELFDATRYGDTSEIEELDMGPLITESALDDVAGMVERACEAGANLVTGGSRAEGKGDGWFFEPTILDGVKPDMEIAKEEIFGPVLPVVRVKDLDEALEIANASRFGLTSSVYTDDLNQALKAVEGLQYGETYVNRENFEAMQGFHAGRRESGIGGADGKHGLLEFTETHVAYIQRN</sequence>
<dbReference type="PANTHER" id="PTHR43353:SF5">
    <property type="entry name" value="SUCCINATE-SEMIALDEHYDE DEHYDROGENASE, MITOCHONDRIAL"/>
    <property type="match status" value="1"/>
</dbReference>
<dbReference type="FunFam" id="3.40.309.10:FF:000009">
    <property type="entry name" value="Aldehyde dehydrogenase A"/>
    <property type="match status" value="1"/>
</dbReference>
<dbReference type="Pfam" id="PF00171">
    <property type="entry name" value="Aldedh"/>
    <property type="match status" value="1"/>
</dbReference>
<dbReference type="SUPFAM" id="SSF53720">
    <property type="entry name" value="ALDH-like"/>
    <property type="match status" value="1"/>
</dbReference>
<dbReference type="OrthoDB" id="6882680at2"/>
<dbReference type="EMBL" id="JABAGA010000003">
    <property type="protein sequence ID" value="NMF09221.1"/>
    <property type="molecule type" value="Genomic_DNA"/>
</dbReference>
<dbReference type="InterPro" id="IPR016162">
    <property type="entry name" value="Ald_DH_N"/>
</dbReference>
<dbReference type="PROSITE" id="PS00687">
    <property type="entry name" value="ALDEHYDE_DEHYDR_GLU"/>
    <property type="match status" value="1"/>
</dbReference>
<dbReference type="GO" id="GO:0009450">
    <property type="term" value="P:gamma-aminobutyric acid catabolic process"/>
    <property type="evidence" value="ECO:0007669"/>
    <property type="project" value="TreeGrafter"/>
</dbReference>
<evidence type="ECO:0000313" key="7">
    <source>
        <dbReference type="EMBL" id="NMF09221.1"/>
    </source>
</evidence>
<dbReference type="PROSITE" id="PS00070">
    <property type="entry name" value="ALDEHYDE_DEHYDR_CYS"/>
    <property type="match status" value="1"/>
</dbReference>
<dbReference type="NCBIfam" id="NF007497">
    <property type="entry name" value="PRK10090.1"/>
    <property type="match status" value="1"/>
</dbReference>